<keyword evidence="7" id="KW-0479">Metal-binding</keyword>
<accession>B9L954</accession>
<evidence type="ECO:0000256" key="5">
    <source>
        <dbReference type="ARBA" id="ARBA00022670"/>
    </source>
</evidence>
<evidence type="ECO:0000256" key="7">
    <source>
        <dbReference type="ARBA" id="ARBA00022723"/>
    </source>
</evidence>
<sequence>MEFYIIKYAALAFAFIIAIVGHEIMHGLVAKYYGDLTATKEGRLSINLLKHIDPFGSIVFPIILFVSQKLAGVADPIVFGWAKPVPVNIFTVVNRGGYIGAFNVSIAGVVYNLTLAVVASTLIGVVGKPDGFISLFLYMFLMYMVIINVILAVFNMFPIPPLDGANAVKYLSLQFKWYKIAEFYNKIEPYGMIILMIVLFTPLSNYFFYPAYVLIGWLLG</sequence>
<dbReference type="GO" id="GO:0006508">
    <property type="term" value="P:proteolysis"/>
    <property type="evidence" value="ECO:0007669"/>
    <property type="project" value="UniProtKB-KW"/>
</dbReference>
<feature type="transmembrane region" description="Helical" evidence="13">
    <location>
        <begin position="135"/>
        <end position="157"/>
    </location>
</feature>
<protein>
    <submittedName>
        <fullName evidence="14">Peptidase M50</fullName>
    </submittedName>
</protein>
<keyword evidence="12 13" id="KW-0472">Membrane</keyword>
<dbReference type="InterPro" id="IPR044537">
    <property type="entry name" value="Rip2-like"/>
</dbReference>
<reference evidence="14 15" key="1">
    <citation type="journal article" date="2009" name="PLoS Genet.">
        <title>Adaptations to submarine hydrothermal environments exemplified by the genome of Nautilia profundicola.</title>
        <authorList>
            <person name="Campbell B.J."/>
            <person name="Smith J.L."/>
            <person name="Hanson T.E."/>
            <person name="Klotz M.G."/>
            <person name="Stein L.Y."/>
            <person name="Lee C.K."/>
            <person name="Wu D."/>
            <person name="Robinson J.M."/>
            <person name="Khouri H.M."/>
            <person name="Eisen J.A."/>
            <person name="Cary S.C."/>
        </authorList>
    </citation>
    <scope>NUCLEOTIDE SEQUENCE [LARGE SCALE GENOMIC DNA]</scope>
    <source>
        <strain evidence="15">ATCC BAA-1463 / DSM 18972 / AmH</strain>
    </source>
</reference>
<dbReference type="PANTHER" id="PTHR35864:SF1">
    <property type="entry name" value="ZINC METALLOPROTEASE YWHC-RELATED"/>
    <property type="match status" value="1"/>
</dbReference>
<proteinExistence type="inferred from homology"/>
<dbReference type="GO" id="GO:0008237">
    <property type="term" value="F:metallopeptidase activity"/>
    <property type="evidence" value="ECO:0007669"/>
    <property type="project" value="UniProtKB-KW"/>
</dbReference>
<evidence type="ECO:0000256" key="1">
    <source>
        <dbReference type="ARBA" id="ARBA00001947"/>
    </source>
</evidence>
<evidence type="ECO:0000256" key="3">
    <source>
        <dbReference type="ARBA" id="ARBA00007931"/>
    </source>
</evidence>
<keyword evidence="6 13" id="KW-0812">Transmembrane</keyword>
<feature type="transmembrane region" description="Helical" evidence="13">
    <location>
        <begin position="193"/>
        <end position="219"/>
    </location>
</feature>
<evidence type="ECO:0000256" key="8">
    <source>
        <dbReference type="ARBA" id="ARBA00022801"/>
    </source>
</evidence>
<name>B9L954_NAUPA</name>
<dbReference type="KEGG" id="nam:NAMH_0760"/>
<organism evidence="14 15">
    <name type="scientific">Nautilia profundicola (strain ATCC BAA-1463 / DSM 18972 / AmH)</name>
    <dbReference type="NCBI Taxonomy" id="598659"/>
    <lineage>
        <taxon>Bacteria</taxon>
        <taxon>Pseudomonadati</taxon>
        <taxon>Campylobacterota</taxon>
        <taxon>Epsilonproteobacteria</taxon>
        <taxon>Nautiliales</taxon>
        <taxon>Nautiliaceae</taxon>
        <taxon>Nautilia</taxon>
    </lineage>
</organism>
<comment type="similarity">
    <text evidence="3">Belongs to the peptidase M50B family.</text>
</comment>
<feature type="transmembrane region" description="Helical" evidence="13">
    <location>
        <begin position="6"/>
        <end position="34"/>
    </location>
</feature>
<keyword evidence="15" id="KW-1185">Reference proteome</keyword>
<comment type="subcellular location">
    <subcellularLocation>
        <location evidence="2">Cell membrane</location>
        <topology evidence="2">Multi-pass membrane protein</topology>
    </subcellularLocation>
</comment>
<dbReference type="Proteomes" id="UP000000448">
    <property type="component" value="Chromosome"/>
</dbReference>
<keyword evidence="11" id="KW-0482">Metalloprotease</keyword>
<gene>
    <name evidence="14" type="ordered locus">NAMH_0760</name>
</gene>
<evidence type="ECO:0000313" key="14">
    <source>
        <dbReference type="EMBL" id="ACM93489.1"/>
    </source>
</evidence>
<feature type="transmembrane region" description="Helical" evidence="13">
    <location>
        <begin position="99"/>
        <end position="123"/>
    </location>
</feature>
<dbReference type="RefSeq" id="WP_015902541.1">
    <property type="nucleotide sequence ID" value="NC_012115.1"/>
</dbReference>
<keyword evidence="4" id="KW-1003">Cell membrane</keyword>
<dbReference type="OrthoDB" id="9800627at2"/>
<dbReference type="CDD" id="cd06158">
    <property type="entry name" value="S2P-M50_like_1"/>
    <property type="match status" value="1"/>
</dbReference>
<dbReference type="AlphaFoldDB" id="B9L954"/>
<dbReference type="InterPro" id="IPR052348">
    <property type="entry name" value="Metallopeptidase_M50B"/>
</dbReference>
<evidence type="ECO:0000256" key="12">
    <source>
        <dbReference type="ARBA" id="ARBA00023136"/>
    </source>
</evidence>
<dbReference type="HOGENOM" id="CLU_086979_0_0_7"/>
<keyword evidence="5" id="KW-0645">Protease</keyword>
<evidence type="ECO:0000256" key="2">
    <source>
        <dbReference type="ARBA" id="ARBA00004651"/>
    </source>
</evidence>
<evidence type="ECO:0000256" key="9">
    <source>
        <dbReference type="ARBA" id="ARBA00022833"/>
    </source>
</evidence>
<dbReference type="eggNOG" id="COG1994">
    <property type="taxonomic scope" value="Bacteria"/>
</dbReference>
<evidence type="ECO:0000313" key="15">
    <source>
        <dbReference type="Proteomes" id="UP000000448"/>
    </source>
</evidence>
<comment type="cofactor">
    <cofactor evidence="1">
        <name>Zn(2+)</name>
        <dbReference type="ChEBI" id="CHEBI:29105"/>
    </cofactor>
</comment>
<evidence type="ECO:0000256" key="6">
    <source>
        <dbReference type="ARBA" id="ARBA00022692"/>
    </source>
</evidence>
<dbReference type="STRING" id="598659.NAMH_0760"/>
<evidence type="ECO:0000256" key="4">
    <source>
        <dbReference type="ARBA" id="ARBA00022475"/>
    </source>
</evidence>
<evidence type="ECO:0000256" key="13">
    <source>
        <dbReference type="SAM" id="Phobius"/>
    </source>
</evidence>
<keyword evidence="10 13" id="KW-1133">Transmembrane helix</keyword>
<dbReference type="EMBL" id="CP001279">
    <property type="protein sequence ID" value="ACM93489.1"/>
    <property type="molecule type" value="Genomic_DNA"/>
</dbReference>
<keyword evidence="8" id="KW-0378">Hydrolase</keyword>
<dbReference type="GO" id="GO:0005886">
    <property type="term" value="C:plasma membrane"/>
    <property type="evidence" value="ECO:0007669"/>
    <property type="project" value="UniProtKB-SubCell"/>
</dbReference>
<evidence type="ECO:0000256" key="11">
    <source>
        <dbReference type="ARBA" id="ARBA00023049"/>
    </source>
</evidence>
<evidence type="ECO:0000256" key="10">
    <source>
        <dbReference type="ARBA" id="ARBA00022989"/>
    </source>
</evidence>
<dbReference type="GO" id="GO:0046872">
    <property type="term" value="F:metal ion binding"/>
    <property type="evidence" value="ECO:0007669"/>
    <property type="project" value="UniProtKB-KW"/>
</dbReference>
<dbReference type="PANTHER" id="PTHR35864">
    <property type="entry name" value="ZINC METALLOPROTEASE MJ0611-RELATED"/>
    <property type="match status" value="1"/>
</dbReference>
<keyword evidence="9" id="KW-0862">Zinc</keyword>